<evidence type="ECO:0000313" key="2">
    <source>
        <dbReference type="EMBL" id="PRX68606.1"/>
    </source>
</evidence>
<dbReference type="OrthoDB" id="3533674at2"/>
<dbReference type="Proteomes" id="UP000238312">
    <property type="component" value="Unassembled WGS sequence"/>
</dbReference>
<sequence length="143" mass="15625">MKILRAAAVIAAMGLATTITAAAATGPAMASADQYLIARCSKGDHGIEIRARYITTSTRHVFNQVSWRTTANTGSNNTVRFYFVQDAQPDVVFKAFSYQGGRTGTRNISVNRPKAHKVYVRFKVLFDTSASSDPTCTYHTRGI</sequence>
<evidence type="ECO:0000313" key="3">
    <source>
        <dbReference type="Proteomes" id="UP000238312"/>
    </source>
</evidence>
<protein>
    <recommendedName>
        <fullName evidence="4">Secreted protein</fullName>
    </recommendedName>
</protein>
<dbReference type="RefSeq" id="WP_106236917.1">
    <property type="nucleotide sequence ID" value="NZ_JBFAIB010000003.1"/>
</dbReference>
<gene>
    <name evidence="2" type="ORF">B0I32_103568</name>
</gene>
<organism evidence="2 3">
    <name type="scientific">Nonomuraea fuscirosea</name>
    <dbReference type="NCBI Taxonomy" id="1291556"/>
    <lineage>
        <taxon>Bacteria</taxon>
        <taxon>Bacillati</taxon>
        <taxon>Actinomycetota</taxon>
        <taxon>Actinomycetes</taxon>
        <taxon>Streptosporangiales</taxon>
        <taxon>Streptosporangiaceae</taxon>
        <taxon>Nonomuraea</taxon>
    </lineage>
</organism>
<feature type="signal peptide" evidence="1">
    <location>
        <begin position="1"/>
        <end position="23"/>
    </location>
</feature>
<name>A0A2T0N7Q2_9ACTN</name>
<keyword evidence="1" id="KW-0732">Signal</keyword>
<keyword evidence="3" id="KW-1185">Reference proteome</keyword>
<comment type="caution">
    <text evidence="2">The sequence shown here is derived from an EMBL/GenBank/DDBJ whole genome shotgun (WGS) entry which is preliminary data.</text>
</comment>
<proteinExistence type="predicted"/>
<accession>A0A2T0N7Q2</accession>
<feature type="chain" id="PRO_5015715296" description="Secreted protein" evidence="1">
    <location>
        <begin position="24"/>
        <end position="143"/>
    </location>
</feature>
<evidence type="ECO:0000256" key="1">
    <source>
        <dbReference type="SAM" id="SignalP"/>
    </source>
</evidence>
<reference evidence="2 3" key="1">
    <citation type="submission" date="2018-03" db="EMBL/GenBank/DDBJ databases">
        <title>Genomic Encyclopedia of Type Strains, Phase III (KMG-III): the genomes of soil and plant-associated and newly described type strains.</title>
        <authorList>
            <person name="Whitman W."/>
        </authorList>
    </citation>
    <scope>NUCLEOTIDE SEQUENCE [LARGE SCALE GENOMIC DNA]</scope>
    <source>
        <strain evidence="2 3">CGMCC 4.7104</strain>
    </source>
</reference>
<dbReference type="AlphaFoldDB" id="A0A2T0N7Q2"/>
<dbReference type="EMBL" id="PVNG01000003">
    <property type="protein sequence ID" value="PRX68606.1"/>
    <property type="molecule type" value="Genomic_DNA"/>
</dbReference>
<evidence type="ECO:0008006" key="4">
    <source>
        <dbReference type="Google" id="ProtNLM"/>
    </source>
</evidence>